<feature type="chain" id="PRO_5001801812" evidence="1">
    <location>
        <begin position="19"/>
        <end position="271"/>
    </location>
</feature>
<dbReference type="eggNOG" id="ENOG5032TAF">
    <property type="taxonomic scope" value="Bacteria"/>
</dbReference>
<feature type="signal peptide" evidence="1">
    <location>
        <begin position="1"/>
        <end position="18"/>
    </location>
</feature>
<protein>
    <submittedName>
        <fullName evidence="2">Uncharacterized protein</fullName>
    </submittedName>
</protein>
<dbReference type="AlphaFoldDB" id="A0A085ZUW9"/>
<dbReference type="Proteomes" id="UP000028703">
    <property type="component" value="Unassembled WGS sequence"/>
</dbReference>
<name>A0A085ZUW9_9FLAO</name>
<reference evidence="2 3" key="1">
    <citation type="submission" date="2014-07" db="EMBL/GenBank/DDBJ databases">
        <title>Genome of Chryseobacterium luteum DSM 18605.</title>
        <authorList>
            <person name="Stropko S.J."/>
            <person name="Pipes S.E."/>
            <person name="Newman J.D."/>
        </authorList>
    </citation>
    <scope>NUCLEOTIDE SEQUENCE [LARGE SCALE GENOMIC DNA]</scope>
    <source>
        <strain evidence="2 3">DSM 18605</strain>
    </source>
</reference>
<dbReference type="STRING" id="421531.IX38_05510"/>
<evidence type="ECO:0000313" key="3">
    <source>
        <dbReference type="Proteomes" id="UP000028703"/>
    </source>
</evidence>
<dbReference type="OrthoDB" id="1273065at2"/>
<keyword evidence="3" id="KW-1185">Reference proteome</keyword>
<keyword evidence="1" id="KW-0732">Signal</keyword>
<organism evidence="2 3">
    <name type="scientific">Chryseobacterium luteum</name>
    <dbReference type="NCBI Taxonomy" id="421531"/>
    <lineage>
        <taxon>Bacteria</taxon>
        <taxon>Pseudomonadati</taxon>
        <taxon>Bacteroidota</taxon>
        <taxon>Flavobacteriia</taxon>
        <taxon>Flavobacteriales</taxon>
        <taxon>Weeksellaceae</taxon>
        <taxon>Chryseobacterium group</taxon>
        <taxon>Chryseobacterium</taxon>
    </lineage>
</organism>
<evidence type="ECO:0000256" key="1">
    <source>
        <dbReference type="SAM" id="SignalP"/>
    </source>
</evidence>
<dbReference type="EMBL" id="JPRO01000003">
    <property type="protein sequence ID" value="KFF08233.1"/>
    <property type="molecule type" value="Genomic_DNA"/>
</dbReference>
<sequence length="271" mass="29541">MKNIISMLLFTAGLTLSAQVGINTDSPKSTLDVNGDLNLRNKIVVLNVTDNTLSQGNNDQLLVSQGEGYPPIWKSLRIPEYEPNKFYLIFNNSFSDKTGVKFTNSEQSSIVSKNTAFVKGADISNLPGFKRITGLTQPISVFSTESKTYFQFETVVQANLPVNGTPDISIDYACGIFVDNKLVNLRQRNLKASSASNTFITHNQIGIISNLSKGTHTVSVACSRLGSYRTAADIVLAIGTNASTNINSFITQSSLKVDVYEIPQIFNPITN</sequence>
<proteinExistence type="predicted"/>
<comment type="caution">
    <text evidence="2">The sequence shown here is derived from an EMBL/GenBank/DDBJ whole genome shotgun (WGS) entry which is preliminary data.</text>
</comment>
<accession>A0A085ZUW9</accession>
<evidence type="ECO:0000313" key="2">
    <source>
        <dbReference type="EMBL" id="KFF08233.1"/>
    </source>
</evidence>
<gene>
    <name evidence="2" type="ORF">IX38_05510</name>
</gene>
<dbReference type="RefSeq" id="WP_034702588.1">
    <property type="nucleotide sequence ID" value="NZ_JPRO01000003.1"/>
</dbReference>